<keyword evidence="9" id="KW-0472">Membrane</keyword>
<evidence type="ECO:0000256" key="4">
    <source>
        <dbReference type="ARBA" id="ARBA00022679"/>
    </source>
</evidence>
<keyword evidence="4" id="KW-0808">Transferase</keyword>
<dbReference type="GO" id="GO:0005524">
    <property type="term" value="F:ATP binding"/>
    <property type="evidence" value="ECO:0007669"/>
    <property type="project" value="UniProtKB-KW"/>
</dbReference>
<keyword evidence="9" id="KW-1133">Transmembrane helix</keyword>
<feature type="transmembrane region" description="Helical" evidence="9">
    <location>
        <begin position="372"/>
        <end position="394"/>
    </location>
</feature>
<dbReference type="Pfam" id="PF07730">
    <property type="entry name" value="HisKA_3"/>
    <property type="match status" value="1"/>
</dbReference>
<dbReference type="Gene3D" id="1.20.5.1930">
    <property type="match status" value="1"/>
</dbReference>
<organism evidence="11 12">
    <name type="scientific">Nocardiopsis sinuspersici</name>
    <dbReference type="NCBI Taxonomy" id="501010"/>
    <lineage>
        <taxon>Bacteria</taxon>
        <taxon>Bacillati</taxon>
        <taxon>Actinomycetota</taxon>
        <taxon>Actinomycetes</taxon>
        <taxon>Streptosporangiales</taxon>
        <taxon>Nocardiopsidaceae</taxon>
        <taxon>Nocardiopsis</taxon>
    </lineage>
</organism>
<name>A0A7Y9XIV9_9ACTN</name>
<accession>A0A7Y9XIV9</accession>
<dbReference type="InterPro" id="IPR036890">
    <property type="entry name" value="HATPase_C_sf"/>
</dbReference>
<dbReference type="PANTHER" id="PTHR24421">
    <property type="entry name" value="NITRATE/NITRITE SENSOR PROTEIN NARX-RELATED"/>
    <property type="match status" value="1"/>
</dbReference>
<feature type="transmembrane region" description="Helical" evidence="9">
    <location>
        <begin position="12"/>
        <end position="39"/>
    </location>
</feature>
<feature type="transmembrane region" description="Helical" evidence="9">
    <location>
        <begin position="74"/>
        <end position="94"/>
    </location>
</feature>
<sequence>MSERDHGRPRPLLTAGLALSCVSAPLHPVALLAVGTIVLSPSLRRAPATMLCLVAGASLATGCTVAVLSGAQDLLVIANGSAGALAVALSCTLGRHLNDRERYRETGWRLAWALDSRRRAVDAQARASERARIAAEMHDSLGHDMALIAVRASALEAKASSPSPNTPPHAELTELRTAAAEATHRLHEIVTLLNAEQPRPASALTDESLTALIEEAESAGMVIHHDIDPSWSDTAEPCRMLGRRTVHRLVRESLTNAAKHAPGADVDVSVRQRKDTVHVVVRNRLPTPDTQRSDTVFAPSGGRGLRALEERVRVLGGSMEWGPLDGRFALAAAIPVDGAPSVDADTAVMEAEVDPEAYRSHTMRRRHRSLRALVLAPLSVLLCAFVLVAALFTFTTFASVLPADRFARIHTGQSQAEAEELLPPVEMHDAPVADEPTRDCRYYEESVSFFERVDVFQACFAGGAVTHTARIPAERG</sequence>
<dbReference type="InterPro" id="IPR011712">
    <property type="entry name" value="Sig_transdc_His_kin_sub3_dim/P"/>
</dbReference>
<evidence type="ECO:0000256" key="1">
    <source>
        <dbReference type="ARBA" id="ARBA00000085"/>
    </source>
</evidence>
<reference evidence="11 12" key="1">
    <citation type="submission" date="2020-07" db="EMBL/GenBank/DDBJ databases">
        <title>Sequencing the genomes of 1000 actinobacteria strains.</title>
        <authorList>
            <person name="Klenk H.-P."/>
        </authorList>
    </citation>
    <scope>NUCLEOTIDE SEQUENCE [LARGE SCALE GENOMIC DNA]</scope>
    <source>
        <strain evidence="11 12">DSM 45278</strain>
    </source>
</reference>
<evidence type="ECO:0000256" key="2">
    <source>
        <dbReference type="ARBA" id="ARBA00012438"/>
    </source>
</evidence>
<dbReference type="EMBL" id="JACCHL010000001">
    <property type="protein sequence ID" value="NYH55405.1"/>
    <property type="molecule type" value="Genomic_DNA"/>
</dbReference>
<evidence type="ECO:0000256" key="8">
    <source>
        <dbReference type="ARBA" id="ARBA00023012"/>
    </source>
</evidence>
<dbReference type="PANTHER" id="PTHR24421:SF10">
    <property type="entry name" value="NITRATE_NITRITE SENSOR PROTEIN NARQ"/>
    <property type="match status" value="1"/>
</dbReference>
<evidence type="ECO:0000256" key="6">
    <source>
        <dbReference type="ARBA" id="ARBA00022777"/>
    </source>
</evidence>
<keyword evidence="6 11" id="KW-0418">Kinase</keyword>
<dbReference type="Gene3D" id="3.30.565.10">
    <property type="entry name" value="Histidine kinase-like ATPase, C-terminal domain"/>
    <property type="match status" value="1"/>
</dbReference>
<keyword evidence="7" id="KW-0067">ATP-binding</keyword>
<keyword evidence="3" id="KW-0597">Phosphoprotein</keyword>
<evidence type="ECO:0000259" key="10">
    <source>
        <dbReference type="Pfam" id="PF07730"/>
    </source>
</evidence>
<dbReference type="PROSITE" id="PS51257">
    <property type="entry name" value="PROKAR_LIPOPROTEIN"/>
    <property type="match status" value="1"/>
</dbReference>
<evidence type="ECO:0000256" key="5">
    <source>
        <dbReference type="ARBA" id="ARBA00022741"/>
    </source>
</evidence>
<proteinExistence type="predicted"/>
<evidence type="ECO:0000256" key="3">
    <source>
        <dbReference type="ARBA" id="ARBA00022553"/>
    </source>
</evidence>
<dbReference type="RefSeq" id="WP_179811484.1">
    <property type="nucleotide sequence ID" value="NZ_JACCHL010000001.1"/>
</dbReference>
<keyword evidence="9" id="KW-0812">Transmembrane</keyword>
<evidence type="ECO:0000256" key="7">
    <source>
        <dbReference type="ARBA" id="ARBA00022840"/>
    </source>
</evidence>
<dbReference type="AlphaFoldDB" id="A0A7Y9XIV9"/>
<evidence type="ECO:0000256" key="9">
    <source>
        <dbReference type="SAM" id="Phobius"/>
    </source>
</evidence>
<dbReference type="GO" id="GO:0016020">
    <property type="term" value="C:membrane"/>
    <property type="evidence" value="ECO:0007669"/>
    <property type="project" value="InterPro"/>
</dbReference>
<dbReference type="EC" id="2.7.13.3" evidence="2"/>
<dbReference type="Proteomes" id="UP000584931">
    <property type="component" value="Unassembled WGS sequence"/>
</dbReference>
<feature type="transmembrane region" description="Helical" evidence="9">
    <location>
        <begin position="51"/>
        <end position="68"/>
    </location>
</feature>
<dbReference type="InterPro" id="IPR050482">
    <property type="entry name" value="Sensor_HK_TwoCompSys"/>
</dbReference>
<keyword evidence="5" id="KW-0547">Nucleotide-binding</keyword>
<dbReference type="GO" id="GO:0000155">
    <property type="term" value="F:phosphorelay sensor kinase activity"/>
    <property type="evidence" value="ECO:0007669"/>
    <property type="project" value="InterPro"/>
</dbReference>
<evidence type="ECO:0000313" key="12">
    <source>
        <dbReference type="Proteomes" id="UP000584931"/>
    </source>
</evidence>
<protein>
    <recommendedName>
        <fullName evidence="2">histidine kinase</fullName>
        <ecNumber evidence="2">2.7.13.3</ecNumber>
    </recommendedName>
</protein>
<gene>
    <name evidence="11" type="ORF">HNR06_004994</name>
</gene>
<comment type="caution">
    <text evidence="11">The sequence shown here is derived from an EMBL/GenBank/DDBJ whole genome shotgun (WGS) entry which is preliminary data.</text>
</comment>
<dbReference type="GO" id="GO:0046983">
    <property type="term" value="F:protein dimerization activity"/>
    <property type="evidence" value="ECO:0007669"/>
    <property type="project" value="InterPro"/>
</dbReference>
<feature type="domain" description="Signal transduction histidine kinase subgroup 3 dimerisation and phosphoacceptor" evidence="10">
    <location>
        <begin position="129"/>
        <end position="194"/>
    </location>
</feature>
<keyword evidence="8" id="KW-0902">Two-component regulatory system</keyword>
<dbReference type="CDD" id="cd16917">
    <property type="entry name" value="HATPase_UhpB-NarQ-NarX-like"/>
    <property type="match status" value="1"/>
</dbReference>
<dbReference type="SUPFAM" id="SSF55874">
    <property type="entry name" value="ATPase domain of HSP90 chaperone/DNA topoisomerase II/histidine kinase"/>
    <property type="match status" value="1"/>
</dbReference>
<evidence type="ECO:0000313" key="11">
    <source>
        <dbReference type="EMBL" id="NYH55405.1"/>
    </source>
</evidence>
<comment type="catalytic activity">
    <reaction evidence="1">
        <text>ATP + protein L-histidine = ADP + protein N-phospho-L-histidine.</text>
        <dbReference type="EC" id="2.7.13.3"/>
    </reaction>
</comment>